<protein>
    <recommendedName>
        <fullName evidence="5">Succinylglutamate desuccinylase</fullName>
        <ecNumber evidence="5">3.5.1.96</ecNumber>
    </recommendedName>
</protein>
<dbReference type="SUPFAM" id="SSF53187">
    <property type="entry name" value="Zn-dependent exopeptidases"/>
    <property type="match status" value="1"/>
</dbReference>
<evidence type="ECO:0000256" key="3">
    <source>
        <dbReference type="ARBA" id="ARBA00022801"/>
    </source>
</evidence>
<comment type="cofactor">
    <cofactor evidence="5">
        <name>Zn(2+)</name>
        <dbReference type="ChEBI" id="CHEBI:29105"/>
    </cofactor>
    <text evidence="5">Binds 1 zinc ion per subunit.</text>
</comment>
<dbReference type="NCBIfam" id="NF003706">
    <property type="entry name" value="PRK05324.1"/>
    <property type="match status" value="1"/>
</dbReference>
<keyword evidence="2 5" id="KW-0479">Metal-binding</keyword>
<feature type="domain" description="Succinylglutamate desuccinylase/Aspartoacylase catalytic" evidence="7">
    <location>
        <begin position="66"/>
        <end position="249"/>
    </location>
</feature>
<feature type="active site" evidence="5">
    <location>
        <position position="231"/>
    </location>
</feature>
<proteinExistence type="inferred from homology"/>
<evidence type="ECO:0000259" key="6">
    <source>
        <dbReference type="Pfam" id="PF04952"/>
    </source>
</evidence>
<sequence>MTQAVTQVVTQVVVGAGGLPPAVQALAQADFSGVAQLFANAGFTVALPAPGMLQVVKPQADAGRASVAVSVGVHGDETGPIEVLAHLLDALSRDASTLAVDLLVCVGNVDAIRAGKRFIDADLNRMFRPVRGSLAQAAESARADEMIAATAAFFDAAGPVRWHLDLHTAIRPSVYPTFAIVPDLVADDAKAQLIDWLGQAAIGAIIMNPQSAGTYSYYSAEHFGAAASTVELGRVGTLGQNDLSLFDDVSRALDGLLRGLPAQPVKAQPHVFKVAQEIIKHSDEFRMAFDRSTQNFTSLPQHAVIASDGDHVYTVQHAEELVVFPNPDVRVGLRAGLMVVRTS</sequence>
<dbReference type="CDD" id="cd03855">
    <property type="entry name" value="M14_ASTE"/>
    <property type="match status" value="1"/>
</dbReference>
<evidence type="ECO:0000256" key="5">
    <source>
        <dbReference type="HAMAP-Rule" id="MF_00767"/>
    </source>
</evidence>
<comment type="similarity">
    <text evidence="5">Belongs to the AspA/AstE family. Succinylglutamate desuccinylase subfamily.</text>
</comment>
<name>A0ABT0WXP0_9BURK</name>
<evidence type="ECO:0000256" key="1">
    <source>
        <dbReference type="ARBA" id="ARBA00022503"/>
    </source>
</evidence>
<dbReference type="EC" id="3.5.1.96" evidence="5"/>
<dbReference type="GO" id="GO:0009017">
    <property type="term" value="F:succinylglutamate desuccinylase activity"/>
    <property type="evidence" value="ECO:0007669"/>
    <property type="project" value="UniProtKB-EC"/>
</dbReference>
<dbReference type="Pfam" id="PF04952">
    <property type="entry name" value="AstE_AspA_hybrid"/>
    <property type="match status" value="1"/>
</dbReference>
<accession>A0ABT0WXP0</accession>
<evidence type="ECO:0000259" key="7">
    <source>
        <dbReference type="Pfam" id="PF24827"/>
    </source>
</evidence>
<evidence type="ECO:0000256" key="4">
    <source>
        <dbReference type="ARBA" id="ARBA00022833"/>
    </source>
</evidence>
<comment type="caution">
    <text evidence="8">The sequence shown here is derived from an EMBL/GenBank/DDBJ whole genome shotgun (WGS) entry which is preliminary data.</text>
</comment>
<dbReference type="PANTHER" id="PTHR15162">
    <property type="entry name" value="ASPARTOACYLASE"/>
    <property type="match status" value="1"/>
</dbReference>
<gene>
    <name evidence="5" type="primary">astE</name>
    <name evidence="8" type="ORF">NCG91_22985</name>
</gene>
<reference evidence="8 9" key="1">
    <citation type="submission" date="2022-06" db="EMBL/GenBank/DDBJ databases">
        <title>Janthinobacterium kumbetensis sp. nov., isolated from spring water in Turkey.</title>
        <authorList>
            <person name="Inan Bektas K."/>
            <person name="Belduz A.A."/>
            <person name="Canakci S."/>
            <person name="Nalcaoglu A."/>
            <person name="Ceylan E."/>
            <person name="Kati H."/>
        </authorList>
    </citation>
    <scope>NUCLEOTIDE SEQUENCE [LARGE SCALE GENOMIC DNA]</scope>
    <source>
        <strain evidence="8 9">GK</strain>
    </source>
</reference>
<feature type="binding site" evidence="5">
    <location>
        <position position="74"/>
    </location>
    <ligand>
        <name>Zn(2+)</name>
        <dbReference type="ChEBI" id="CHEBI:29105"/>
    </ligand>
</feature>
<keyword evidence="3 5" id="KW-0378">Hydrolase</keyword>
<dbReference type="InterPro" id="IPR050178">
    <property type="entry name" value="AspA/AstE_fam"/>
</dbReference>
<dbReference type="Pfam" id="PF24827">
    <property type="entry name" value="AstE_AspA_cat"/>
    <property type="match status" value="1"/>
</dbReference>
<evidence type="ECO:0000313" key="8">
    <source>
        <dbReference type="EMBL" id="MCM2568484.1"/>
    </source>
</evidence>
<dbReference type="Gene3D" id="3.40.630.10">
    <property type="entry name" value="Zn peptidases"/>
    <property type="match status" value="1"/>
</dbReference>
<feature type="binding site" evidence="5">
    <location>
        <position position="167"/>
    </location>
    <ligand>
        <name>Zn(2+)</name>
        <dbReference type="ChEBI" id="CHEBI:29105"/>
    </ligand>
</feature>
<dbReference type="InterPro" id="IPR055438">
    <property type="entry name" value="AstE_AspA_cat"/>
</dbReference>
<keyword evidence="4 5" id="KW-0862">Zinc</keyword>
<organism evidence="8 9">
    <name type="scientific">Janthinobacterium kumbetense</name>
    <dbReference type="NCBI Taxonomy" id="2950280"/>
    <lineage>
        <taxon>Bacteria</taxon>
        <taxon>Pseudomonadati</taxon>
        <taxon>Pseudomonadota</taxon>
        <taxon>Betaproteobacteria</taxon>
        <taxon>Burkholderiales</taxon>
        <taxon>Oxalobacteraceae</taxon>
        <taxon>Janthinobacterium</taxon>
    </lineage>
</organism>
<dbReference type="InterPro" id="IPR016681">
    <property type="entry name" value="SuccinylGlu_desuccinylase"/>
</dbReference>
<comment type="catalytic activity">
    <reaction evidence="5">
        <text>N-succinyl-L-glutamate + H2O = L-glutamate + succinate</text>
        <dbReference type="Rhea" id="RHEA:15169"/>
        <dbReference type="ChEBI" id="CHEBI:15377"/>
        <dbReference type="ChEBI" id="CHEBI:29985"/>
        <dbReference type="ChEBI" id="CHEBI:30031"/>
        <dbReference type="ChEBI" id="CHEBI:58763"/>
        <dbReference type="EC" id="3.5.1.96"/>
    </reaction>
</comment>
<evidence type="ECO:0000256" key="2">
    <source>
        <dbReference type="ARBA" id="ARBA00022723"/>
    </source>
</evidence>
<dbReference type="PANTHER" id="PTHR15162:SF7">
    <property type="entry name" value="SUCCINYLGLUTAMATE DESUCCINYLASE"/>
    <property type="match status" value="1"/>
</dbReference>
<feature type="binding site" evidence="5">
    <location>
        <position position="77"/>
    </location>
    <ligand>
        <name>Zn(2+)</name>
        <dbReference type="ChEBI" id="CHEBI:29105"/>
    </ligand>
</feature>
<evidence type="ECO:0000313" key="9">
    <source>
        <dbReference type="Proteomes" id="UP001202243"/>
    </source>
</evidence>
<keyword evidence="1 5" id="KW-0056">Arginine metabolism</keyword>
<dbReference type="RefSeq" id="WP_251351335.1">
    <property type="nucleotide sequence ID" value="NZ_JAMQGR010000010.1"/>
</dbReference>
<dbReference type="InterPro" id="IPR007036">
    <property type="entry name" value="Aste_AspA_hybrid_dom"/>
</dbReference>
<dbReference type="Proteomes" id="UP001202243">
    <property type="component" value="Unassembled WGS sequence"/>
</dbReference>
<feature type="domain" description="AstE/AspA barrel-sandwich hybrid" evidence="6">
    <location>
        <begin position="268"/>
        <end position="341"/>
    </location>
</feature>
<comment type="function">
    <text evidence="5">Transforms N(2)-succinylglutamate into succinate and glutamate.</text>
</comment>
<dbReference type="EMBL" id="JAMQGR010000010">
    <property type="protein sequence ID" value="MCM2568484.1"/>
    <property type="molecule type" value="Genomic_DNA"/>
</dbReference>
<keyword evidence="9" id="KW-1185">Reference proteome</keyword>
<comment type="pathway">
    <text evidence="5">Amino-acid degradation; L-arginine degradation via AST pathway; L-glutamate and succinate from L-arginine: step 5/5.</text>
</comment>
<dbReference type="HAMAP" id="MF_00767">
    <property type="entry name" value="Arg_catab_AstE"/>
    <property type="match status" value="1"/>
</dbReference>